<dbReference type="SUPFAM" id="SSF46894">
    <property type="entry name" value="C-terminal effector domain of the bipartite response regulators"/>
    <property type="match status" value="1"/>
</dbReference>
<dbReference type="Pfam" id="PF03704">
    <property type="entry name" value="BTAD"/>
    <property type="match status" value="1"/>
</dbReference>
<gene>
    <name evidence="8" type="ORF">MQP27_28595</name>
</gene>
<reference evidence="8" key="1">
    <citation type="submission" date="2022-03" db="EMBL/GenBank/DDBJ databases">
        <title>Streptomyces 7R015 and 7R016 isolated from Barleria lupulina in Thailand.</title>
        <authorList>
            <person name="Kanchanasin P."/>
            <person name="Phongsopitanun W."/>
            <person name="Tanasupawat S."/>
        </authorList>
    </citation>
    <scope>NUCLEOTIDE SEQUENCE</scope>
    <source>
        <strain evidence="8">7R015</strain>
    </source>
</reference>
<dbReference type="Gene3D" id="1.10.10.10">
    <property type="entry name" value="Winged helix-like DNA-binding domain superfamily/Winged helix DNA-binding domain"/>
    <property type="match status" value="1"/>
</dbReference>
<protein>
    <submittedName>
        <fullName evidence="8">AfsR/SARP family transcriptional regulator</fullName>
    </submittedName>
</protein>
<dbReference type="Proteomes" id="UP001165269">
    <property type="component" value="Unassembled WGS sequence"/>
</dbReference>
<dbReference type="SMART" id="SM00862">
    <property type="entry name" value="Trans_reg_C"/>
    <property type="match status" value="1"/>
</dbReference>
<evidence type="ECO:0000256" key="1">
    <source>
        <dbReference type="ARBA" id="ARBA00005820"/>
    </source>
</evidence>
<keyword evidence="2" id="KW-0902">Two-component regulatory system</keyword>
<evidence type="ECO:0000313" key="8">
    <source>
        <dbReference type="EMBL" id="MCI3275048.1"/>
    </source>
</evidence>
<dbReference type="InterPro" id="IPR051677">
    <property type="entry name" value="AfsR-DnrI-RedD_regulator"/>
</dbReference>
<accession>A0ABS9YCV5</accession>
<evidence type="ECO:0000259" key="6">
    <source>
        <dbReference type="SMART" id="SM00862"/>
    </source>
</evidence>
<keyword evidence="9" id="KW-1185">Reference proteome</keyword>
<name>A0ABS9YCV5_9ACTN</name>
<dbReference type="InterPro" id="IPR016032">
    <property type="entry name" value="Sig_transdc_resp-reg_C-effctor"/>
</dbReference>
<evidence type="ECO:0000256" key="3">
    <source>
        <dbReference type="ARBA" id="ARBA00023015"/>
    </source>
</evidence>
<dbReference type="RefSeq" id="WP_242768823.1">
    <property type="nucleotide sequence ID" value="NZ_JALDAY010000009.1"/>
</dbReference>
<dbReference type="EMBL" id="JALDAY010000009">
    <property type="protein sequence ID" value="MCI3275048.1"/>
    <property type="molecule type" value="Genomic_DNA"/>
</dbReference>
<keyword evidence="4" id="KW-0238">DNA-binding</keyword>
<feature type="domain" description="OmpR/PhoB-type" evidence="6">
    <location>
        <begin position="2"/>
        <end position="82"/>
    </location>
</feature>
<dbReference type="Gene3D" id="1.25.40.10">
    <property type="entry name" value="Tetratricopeptide repeat domain"/>
    <property type="match status" value="1"/>
</dbReference>
<dbReference type="Pfam" id="PF00486">
    <property type="entry name" value="Trans_reg_C"/>
    <property type="match status" value="1"/>
</dbReference>
<dbReference type="PANTHER" id="PTHR35807">
    <property type="entry name" value="TRANSCRIPTIONAL REGULATOR REDD-RELATED"/>
    <property type="match status" value="1"/>
</dbReference>
<dbReference type="InterPro" id="IPR036388">
    <property type="entry name" value="WH-like_DNA-bd_sf"/>
</dbReference>
<comment type="similarity">
    <text evidence="1">Belongs to the AfsR/DnrI/RedD regulatory family.</text>
</comment>
<keyword evidence="5" id="KW-0804">Transcription</keyword>
<evidence type="ECO:0000259" key="7">
    <source>
        <dbReference type="SMART" id="SM01043"/>
    </source>
</evidence>
<dbReference type="InterPro" id="IPR005158">
    <property type="entry name" value="BTAD"/>
</dbReference>
<proteinExistence type="inferred from homology"/>
<evidence type="ECO:0000256" key="2">
    <source>
        <dbReference type="ARBA" id="ARBA00023012"/>
    </source>
</evidence>
<comment type="caution">
    <text evidence="8">The sequence shown here is derived from an EMBL/GenBank/DDBJ whole genome shotgun (WGS) entry which is preliminary data.</text>
</comment>
<keyword evidence="3" id="KW-0805">Transcription regulation</keyword>
<feature type="domain" description="Bacterial transcriptional activator" evidence="7">
    <location>
        <begin position="89"/>
        <end position="234"/>
    </location>
</feature>
<sequence length="249" mass="27644">MADILTAPKPRSVLAMLMLQPGRAVSTASLIQELWDESPPRSAATTLQTYILKLRRMFRGIAQANNLPPREVLVTRVPGYLLQVDSAAHDLSAYESLVAQGQALLAQGDYERSRDLLSRALGLWRGAPLSDVRPGPLLYPQICGLEESRLTVTEMRIEAELRLGHHHAVQRELAVLVGSHPFHEGIRVMHMLALFQSGRLSAALESFHQYRHHVATELGLEPSPRIRGLQQAMLSFDPMADSLAILDRV</sequence>
<dbReference type="SUPFAM" id="SSF48452">
    <property type="entry name" value="TPR-like"/>
    <property type="match status" value="1"/>
</dbReference>
<dbReference type="CDD" id="cd15831">
    <property type="entry name" value="BTAD"/>
    <property type="match status" value="1"/>
</dbReference>
<dbReference type="InterPro" id="IPR001867">
    <property type="entry name" value="OmpR/PhoB-type_DNA-bd"/>
</dbReference>
<evidence type="ECO:0000256" key="4">
    <source>
        <dbReference type="ARBA" id="ARBA00023125"/>
    </source>
</evidence>
<evidence type="ECO:0000313" key="9">
    <source>
        <dbReference type="Proteomes" id="UP001165269"/>
    </source>
</evidence>
<dbReference type="InterPro" id="IPR011990">
    <property type="entry name" value="TPR-like_helical_dom_sf"/>
</dbReference>
<dbReference type="SMART" id="SM01043">
    <property type="entry name" value="BTAD"/>
    <property type="match status" value="1"/>
</dbReference>
<dbReference type="PANTHER" id="PTHR35807:SF1">
    <property type="entry name" value="TRANSCRIPTIONAL REGULATOR REDD"/>
    <property type="match status" value="1"/>
</dbReference>
<organism evidence="8 9">
    <name type="scientific">Streptomyces cylindrosporus</name>
    <dbReference type="NCBI Taxonomy" id="2927583"/>
    <lineage>
        <taxon>Bacteria</taxon>
        <taxon>Bacillati</taxon>
        <taxon>Actinomycetota</taxon>
        <taxon>Actinomycetes</taxon>
        <taxon>Kitasatosporales</taxon>
        <taxon>Streptomycetaceae</taxon>
        <taxon>Streptomyces</taxon>
    </lineage>
</organism>
<evidence type="ECO:0000256" key="5">
    <source>
        <dbReference type="ARBA" id="ARBA00023163"/>
    </source>
</evidence>